<accession>A0A445HZB9</accession>
<dbReference type="InterPro" id="IPR019734">
    <property type="entry name" value="TPR_rpt"/>
</dbReference>
<evidence type="ECO:0000256" key="1">
    <source>
        <dbReference type="SAM" id="MobiDB-lite"/>
    </source>
</evidence>
<feature type="region of interest" description="Disordered" evidence="1">
    <location>
        <begin position="298"/>
        <end position="399"/>
    </location>
</feature>
<dbReference type="SUPFAM" id="SSF46565">
    <property type="entry name" value="Chaperone J-domain"/>
    <property type="match status" value="1"/>
</dbReference>
<dbReference type="PANTHER" id="PTHR45181">
    <property type="entry name" value="HEAT SHOCK PROTEIN DNAJ WITH TETRATRICOPEPTIDE REPEAT-CONTAINING PROTEIN"/>
    <property type="match status" value="1"/>
</dbReference>
<dbReference type="PROSITE" id="PS50076">
    <property type="entry name" value="DNAJ_2"/>
    <property type="match status" value="1"/>
</dbReference>
<dbReference type="Pfam" id="PF03372">
    <property type="entry name" value="Exo_endo_phos"/>
    <property type="match status" value="1"/>
</dbReference>
<dbReference type="SMART" id="SM00028">
    <property type="entry name" value="TPR"/>
    <property type="match status" value="7"/>
</dbReference>
<reference evidence="3 4" key="1">
    <citation type="submission" date="2018-09" db="EMBL/GenBank/DDBJ databases">
        <title>A high-quality reference genome of wild soybean provides a powerful tool to mine soybean genomes.</title>
        <authorList>
            <person name="Xie M."/>
            <person name="Chung C.Y.L."/>
            <person name="Li M.-W."/>
            <person name="Wong F.-L."/>
            <person name="Chan T.-F."/>
            <person name="Lam H.-M."/>
        </authorList>
    </citation>
    <scope>NUCLEOTIDE SEQUENCE [LARGE SCALE GENOMIC DNA]</scope>
    <source>
        <strain evidence="4">cv. W05</strain>
        <tissue evidence="3">Hypocotyl of etiolated seedlings</tissue>
    </source>
</reference>
<dbReference type="PRINTS" id="PR00625">
    <property type="entry name" value="JDOMAIN"/>
</dbReference>
<feature type="compositionally biased region" description="Low complexity" evidence="1">
    <location>
        <begin position="12"/>
        <end position="37"/>
    </location>
</feature>
<evidence type="ECO:0000313" key="3">
    <source>
        <dbReference type="EMBL" id="RZB79099.1"/>
    </source>
</evidence>
<dbReference type="InterPro" id="IPR001623">
    <property type="entry name" value="DnaJ_domain"/>
</dbReference>
<dbReference type="CDD" id="cd06257">
    <property type="entry name" value="DnaJ"/>
    <property type="match status" value="1"/>
</dbReference>
<feature type="region of interest" description="Disordered" evidence="1">
    <location>
        <begin position="1"/>
        <end position="37"/>
    </location>
</feature>
<feature type="compositionally biased region" description="Polar residues" evidence="1">
    <location>
        <begin position="1"/>
        <end position="11"/>
    </location>
</feature>
<feature type="region of interest" description="Disordered" evidence="1">
    <location>
        <begin position="557"/>
        <end position="581"/>
    </location>
</feature>
<dbReference type="Gene3D" id="1.10.287.110">
    <property type="entry name" value="DnaJ domain"/>
    <property type="match status" value="1"/>
</dbReference>
<sequence>MENASDNINRFSNPNANANATATTSTSGFTFSTPSVSGLSRPRFVKVRKPNNAPAFNPFRNGAAAAANVNAAFATTDFASRIADPFRNLKIDAKGEFAFATNDSSRVDENSVSEQINNLKIVTDNDDSDDLRNELKKKLSIKEGGGSNAAVAENSANEVLYQMKKLNMNDAISSSNVHNSAVHVEPSLENVTTFRNRETEAAEDLLRKFDKLNIVKEKKEDCDKPNLCNPFVEGIHPRVASGGAQVASEDFGMSQGAASALASVSVFFQPAGVGKREEFVFTGKQDISGSSFVEFKTPAPQIGKEGKLKEKGSKVRMNKSREKPKHYSSAPPWHGQSFVLKESVPQDEPQGSPMDVSQYQEKLAENERSRENSLTSNESFSVDNNNTVNDSEPTSSIDPIDEDLIGAAESLNINGGDVAHRDTKEESSEDQMCENSYVEDPKDESVSGVETESFKSANDEVDITSDASGVSAETEAHDSDRMLHLDSALSSRNVNVSGFTFAAASSAEAQSSSPKRLHKKKNVGHDPYNYTPNIKVPYSSSSVAFSPFSGTSSLFTSGQSLKPEVSSPPPKTSDSDENQEKGIKEAQEGCERWRLRGNQAYKKGDLSMAENCYKQGLSCISKEASRSCLRALLLCYSNLAATHMSLGRMRDALEDCKMAAEIDQNFLKVQLRAANCYLALGEVEGASQYFKRCLQSGTDVCVDRKIAVEASDGLQKAQKVSDLINHSAQLLQRRTASDAERALEHINKALIISSYSEKLLEMKAEALLMLCRYEEVIQLCGKTLDSAEKNACPLDAGCKVTDLDNSQLSKGFYFRIWRCSMMLKAYIHLGKFEEGLSLLEQQEEKMSAINKSGSKVLDSLIPLAAIIREPLHHKTAGNAAFQAGRHAEAVEYYTSALSCNVESRPFAAVCYCNRAAAYKALGQITDAIADCSLAIALDGNYLKALSRRATLFEMIRDYAQAASDLRRLVSLLSKGVEDNANQLGISDKSIHYTNDLKHSRVRLLEMEEEARKEIPLDMYLILGVEPSVSISEIKKAYRKAALRHHPDKAGQSLTKSDNGDDQIWKVIAEEVHRDADRLFKIIGEAYAVLSDPAKAFDSQRKTLSNLYDMDQLRNNVNARSLPGSNALYSSSTVSKEQGPLHRHPDVVKSKQGFPHFRERVWVKKLVHDRRIRFGTWNIGTLTGKSMEIVDVMVRRKINFMCLQETKWTGEKAKELDNSGFKLWYTGKIRSRNGVGIIVDKEWKKDVVDVRRVGDRIIALKLVVGQDTFNVISGYVPQVGLAEHFKVKFWEDLEGVLQDIPQGEKVFLGGDLNGHVGSVDRGSEGVHGGFGLGEMNGEGKSILEFSEALDLSIANTWFKKREEHLITYKSGGTCSQIDFFLIRKSDRKYCLNCKVIPGESLTSQHRVLVMDVRIRDRAKRRSPMVAPRIKWWHLKGEKQGIFQQKIWEGWCGQSQGSANDMWNKTSQEIIKVAKETLGESRGFGPRGKESWWWNESVQSKVRVKKECFKEWSRCRNSETWDKYKIARNETKKAVSEARAQAFDGLYQALGTRDGERSIYRLAKGRERKTRDLDHVKCVKDEEGKVLVHEKDIKERWKVYFHNLFNDGYGYDSSSLDTREEDRNYKYYRRIQKQEVKEALKRMSNGKAVGPDNIPIEVWKTLGDRGFEWLTKLFNEIMRSKRMPEEWRRSTLVPIYKNKGDIQNCANYRGIKLMSHTMKLWERVIERRLRKETQVTENQFGFMPGRSTMEAIYLLRRVMEQYRMD</sequence>
<feature type="compositionally biased region" description="Basic and acidic residues" evidence="1">
    <location>
        <begin position="304"/>
        <end position="313"/>
    </location>
</feature>
<dbReference type="CDD" id="cd09076">
    <property type="entry name" value="L1-EN"/>
    <property type="match status" value="1"/>
</dbReference>
<dbReference type="Pfam" id="PF00226">
    <property type="entry name" value="DnaJ"/>
    <property type="match status" value="1"/>
</dbReference>
<dbReference type="SUPFAM" id="SSF56219">
    <property type="entry name" value="DNase I-like"/>
    <property type="match status" value="1"/>
</dbReference>
<dbReference type="InterPro" id="IPR005135">
    <property type="entry name" value="Endo/exonuclease/phosphatase"/>
</dbReference>
<dbReference type="InterPro" id="IPR011990">
    <property type="entry name" value="TPR-like_helical_dom_sf"/>
</dbReference>
<feature type="region of interest" description="Disordered" evidence="1">
    <location>
        <begin position="412"/>
        <end position="478"/>
    </location>
</feature>
<feature type="compositionally biased region" description="Basic and acidic residues" evidence="1">
    <location>
        <begin position="362"/>
        <end position="371"/>
    </location>
</feature>
<evidence type="ECO:0000259" key="2">
    <source>
        <dbReference type="PROSITE" id="PS50076"/>
    </source>
</evidence>
<dbReference type="PANTHER" id="PTHR45181:SF4">
    <property type="entry name" value="HEAT SHOCK PROTEIN DNAJ WITH TETRATRICOPEPTIDE REPEAT-CONTAINING PROTEIN"/>
    <property type="match status" value="1"/>
</dbReference>
<organism evidence="3 4">
    <name type="scientific">Glycine soja</name>
    <name type="common">Wild soybean</name>
    <dbReference type="NCBI Taxonomy" id="3848"/>
    <lineage>
        <taxon>Eukaryota</taxon>
        <taxon>Viridiplantae</taxon>
        <taxon>Streptophyta</taxon>
        <taxon>Embryophyta</taxon>
        <taxon>Tracheophyta</taxon>
        <taxon>Spermatophyta</taxon>
        <taxon>Magnoliopsida</taxon>
        <taxon>eudicotyledons</taxon>
        <taxon>Gunneridae</taxon>
        <taxon>Pentapetalae</taxon>
        <taxon>rosids</taxon>
        <taxon>fabids</taxon>
        <taxon>Fabales</taxon>
        <taxon>Fabaceae</taxon>
        <taxon>Papilionoideae</taxon>
        <taxon>50 kb inversion clade</taxon>
        <taxon>NPAAA clade</taxon>
        <taxon>indigoferoid/millettioid clade</taxon>
        <taxon>Phaseoleae</taxon>
        <taxon>Glycine</taxon>
        <taxon>Glycine subgen. Soja</taxon>
    </lineage>
</organism>
<keyword evidence="4" id="KW-1185">Reference proteome</keyword>
<evidence type="ECO:0000313" key="4">
    <source>
        <dbReference type="Proteomes" id="UP000289340"/>
    </source>
</evidence>
<feature type="region of interest" description="Disordered" evidence="1">
    <location>
        <begin position="506"/>
        <end position="528"/>
    </location>
</feature>
<protein>
    <submittedName>
        <fullName evidence="3">DnaJ-like subfamily C member 7 isoform A</fullName>
    </submittedName>
</protein>
<dbReference type="InterPro" id="IPR036869">
    <property type="entry name" value="J_dom_sf"/>
</dbReference>
<dbReference type="InterPro" id="IPR043502">
    <property type="entry name" value="DNA/RNA_pol_sf"/>
</dbReference>
<proteinExistence type="predicted"/>
<dbReference type="SUPFAM" id="SSF48452">
    <property type="entry name" value="TPR-like"/>
    <property type="match status" value="2"/>
</dbReference>
<feature type="compositionally biased region" description="Polar residues" evidence="1">
    <location>
        <begin position="372"/>
        <end position="397"/>
    </location>
</feature>
<dbReference type="InterPro" id="IPR036691">
    <property type="entry name" value="Endo/exonu/phosph_ase_sf"/>
</dbReference>
<dbReference type="SMART" id="SM00271">
    <property type="entry name" value="DnaJ"/>
    <property type="match status" value="1"/>
</dbReference>
<gene>
    <name evidence="3" type="ORF">D0Y65_029456</name>
</gene>
<dbReference type="Gene3D" id="1.25.40.10">
    <property type="entry name" value="Tetratricopeptide repeat domain"/>
    <property type="match status" value="2"/>
</dbReference>
<comment type="caution">
    <text evidence="3">The sequence shown here is derived from an EMBL/GenBank/DDBJ whole genome shotgun (WGS) entry which is preliminary data.</text>
</comment>
<name>A0A445HZB9_GLYSO</name>
<feature type="domain" description="J" evidence="2">
    <location>
        <begin position="1017"/>
        <end position="1111"/>
    </location>
</feature>
<feature type="compositionally biased region" description="Basic residues" evidence="1">
    <location>
        <begin position="314"/>
        <end position="326"/>
    </location>
</feature>
<dbReference type="GO" id="GO:0003824">
    <property type="term" value="F:catalytic activity"/>
    <property type="evidence" value="ECO:0007669"/>
    <property type="project" value="InterPro"/>
</dbReference>
<dbReference type="EMBL" id="QZWG01000011">
    <property type="protein sequence ID" value="RZB79099.1"/>
    <property type="molecule type" value="Genomic_DNA"/>
</dbReference>
<dbReference type="Proteomes" id="UP000289340">
    <property type="component" value="Chromosome 11"/>
</dbReference>
<dbReference type="Gene3D" id="3.60.10.10">
    <property type="entry name" value="Endonuclease/exonuclease/phosphatase"/>
    <property type="match status" value="1"/>
</dbReference>
<dbReference type="SUPFAM" id="SSF56672">
    <property type="entry name" value="DNA/RNA polymerases"/>
    <property type="match status" value="1"/>
</dbReference>